<keyword evidence="9" id="KW-1185">Reference proteome</keyword>
<evidence type="ECO:0000256" key="1">
    <source>
        <dbReference type="ARBA" id="ARBA00004604"/>
    </source>
</evidence>
<comment type="caution">
    <text evidence="8">The sequence shown here is derived from an EMBL/GenBank/DDBJ whole genome shotgun (WGS) entry which is preliminary data.</text>
</comment>
<sequence>MRKSKKSFKKISNSGTEELSSGFYELLKYDELLSKGLLFSLDELGIIKANRKKNDEIQSSIESNNLENKASNSLYGWSKSHVAHVTALAKKSHSLGICNGTTCSLKPDLDIWKDSLYDTSKLNTSHNKSLEVHKKKYQVVHTPHSGQSINPLETERQKAVMLAATPILEDYAITNDFRLGKISLRSILMNYYEEDLLNNLSDELKVRLLLQINNGRIPDLLEIEHWKKTTEERPLVDYKSSNKHETTRVCKESKRKTQADRNRLIRNRNQKRVTEERILKKTLNKDVDKIGELEALNKSLEQKREYRDMLRNEIRLAQSRGFINKLRIGKNRYIEPTMNVYLTEDVQKSEGSLRRVHIKGTLSSNIVSNIYKKGLVELPSVQNAQYGRRLIKILRKKRFSRKPAKRYYRFHEAT</sequence>
<dbReference type="GO" id="GO:0005654">
    <property type="term" value="C:nucleoplasm"/>
    <property type="evidence" value="ECO:0007669"/>
    <property type="project" value="UniProtKB-SubCell"/>
</dbReference>
<dbReference type="GO" id="GO:0006364">
    <property type="term" value="P:rRNA processing"/>
    <property type="evidence" value="ECO:0007669"/>
    <property type="project" value="TreeGrafter"/>
</dbReference>
<keyword evidence="6" id="KW-0539">Nucleus</keyword>
<evidence type="ECO:0000256" key="6">
    <source>
        <dbReference type="ARBA" id="ARBA00023242"/>
    </source>
</evidence>
<dbReference type="PANTHER" id="PTHR14211:SF7">
    <property type="entry name" value="RIBOSOME BIOGENESIS PROTEIN NOP53"/>
    <property type="match status" value="1"/>
</dbReference>
<dbReference type="Pfam" id="PF07767">
    <property type="entry name" value="Nop53"/>
    <property type="match status" value="1"/>
</dbReference>
<dbReference type="EMBL" id="LRBS01000031">
    <property type="protein sequence ID" value="OII77724.1"/>
    <property type="molecule type" value="Genomic_DNA"/>
</dbReference>
<evidence type="ECO:0000256" key="5">
    <source>
        <dbReference type="ARBA" id="ARBA00022517"/>
    </source>
</evidence>
<protein>
    <recommendedName>
        <fullName evidence="4">Ribosome biogenesis protein NOP53</fullName>
    </recommendedName>
</protein>
<keyword evidence="7" id="KW-0175">Coiled coil</keyword>
<comment type="similarity">
    <text evidence="3">Belongs to the NOP53 family.</text>
</comment>
<evidence type="ECO:0000313" key="9">
    <source>
        <dbReference type="Proteomes" id="UP000186804"/>
    </source>
</evidence>
<dbReference type="Proteomes" id="UP000186804">
    <property type="component" value="Unassembled WGS sequence"/>
</dbReference>
<evidence type="ECO:0000256" key="4">
    <source>
        <dbReference type="ARBA" id="ARBA00018339"/>
    </source>
</evidence>
<evidence type="ECO:0000256" key="2">
    <source>
        <dbReference type="ARBA" id="ARBA00004642"/>
    </source>
</evidence>
<evidence type="ECO:0000256" key="7">
    <source>
        <dbReference type="SAM" id="Coils"/>
    </source>
</evidence>
<organism evidence="8 9">
    <name type="scientific">Cryptosporidium andersoni</name>
    <dbReference type="NCBI Taxonomy" id="117008"/>
    <lineage>
        <taxon>Eukaryota</taxon>
        <taxon>Sar</taxon>
        <taxon>Alveolata</taxon>
        <taxon>Apicomplexa</taxon>
        <taxon>Conoidasida</taxon>
        <taxon>Coccidia</taxon>
        <taxon>Eucoccidiorida</taxon>
        <taxon>Eimeriorina</taxon>
        <taxon>Cryptosporidiidae</taxon>
        <taxon>Cryptosporidium</taxon>
    </lineage>
</organism>
<dbReference type="GeneID" id="92365725"/>
<proteinExistence type="inferred from homology"/>
<feature type="coiled-coil region" evidence="7">
    <location>
        <begin position="283"/>
        <end position="320"/>
    </location>
</feature>
<reference evidence="8 9" key="1">
    <citation type="submission" date="2016-10" db="EMBL/GenBank/DDBJ databases">
        <title>Reductive evolution of mitochondrial metabolism and differential evolution of invasion-related proteins in Cryptosporidium.</title>
        <authorList>
            <person name="Liu S."/>
            <person name="Roellig D.M."/>
            <person name="Guo Y."/>
            <person name="Li N."/>
            <person name="Frace M.A."/>
            <person name="Tang K."/>
            <person name="Zhang L."/>
            <person name="Feng Y."/>
            <person name="Xiao L."/>
        </authorList>
    </citation>
    <scope>NUCLEOTIDE SEQUENCE [LARGE SCALE GENOMIC DNA]</scope>
    <source>
        <strain evidence="8">30847</strain>
    </source>
</reference>
<comment type="subcellular location">
    <subcellularLocation>
        <location evidence="1">Nucleus</location>
        <location evidence="1">Nucleolus</location>
    </subcellularLocation>
    <subcellularLocation>
        <location evidence="2">Nucleus</location>
        <location evidence="2">Nucleoplasm</location>
    </subcellularLocation>
</comment>
<dbReference type="RefSeq" id="XP_067069570.1">
    <property type="nucleotide sequence ID" value="XM_067211775.1"/>
</dbReference>
<dbReference type="OrthoDB" id="342649at2759"/>
<dbReference type="InterPro" id="IPR011687">
    <property type="entry name" value="Nop53/GLTSCR2"/>
</dbReference>
<dbReference type="GO" id="GO:0005730">
    <property type="term" value="C:nucleolus"/>
    <property type="evidence" value="ECO:0007669"/>
    <property type="project" value="UniProtKB-SubCell"/>
</dbReference>
<gene>
    <name evidence="8" type="ORF">cand_015400</name>
</gene>
<evidence type="ECO:0000256" key="3">
    <source>
        <dbReference type="ARBA" id="ARBA00008838"/>
    </source>
</evidence>
<dbReference type="GO" id="GO:0008097">
    <property type="term" value="F:5S rRNA binding"/>
    <property type="evidence" value="ECO:0007669"/>
    <property type="project" value="TreeGrafter"/>
</dbReference>
<evidence type="ECO:0000313" key="8">
    <source>
        <dbReference type="EMBL" id="OII77724.1"/>
    </source>
</evidence>
<dbReference type="AlphaFoldDB" id="A0A1J4MXA5"/>
<dbReference type="PANTHER" id="PTHR14211">
    <property type="entry name" value="GLIOMA SUPPRESSOR CANDIDATE REGION GENE 2"/>
    <property type="match status" value="1"/>
</dbReference>
<name>A0A1J4MXA5_9CRYT</name>
<keyword evidence="5" id="KW-0690">Ribosome biogenesis</keyword>
<dbReference type="VEuPathDB" id="CryptoDB:cand_015400"/>
<accession>A0A1J4MXA5</accession>
<dbReference type="GO" id="GO:0000027">
    <property type="term" value="P:ribosomal large subunit assembly"/>
    <property type="evidence" value="ECO:0007669"/>
    <property type="project" value="TreeGrafter"/>
</dbReference>